<evidence type="ECO:0000259" key="1">
    <source>
        <dbReference type="Pfam" id="PF01636"/>
    </source>
</evidence>
<reference evidence="2 3" key="1">
    <citation type="submission" date="2017-06" db="EMBL/GenBank/DDBJ databases">
        <title>Comparative genomic analysis of Ambrosia Fusariam Clade fungi.</title>
        <authorList>
            <person name="Stajich J.E."/>
            <person name="Carrillo J."/>
            <person name="Kijimoto T."/>
            <person name="Eskalen A."/>
            <person name="O'Donnell K."/>
            <person name="Kasson M."/>
        </authorList>
    </citation>
    <scope>NUCLEOTIDE SEQUENCE [LARGE SCALE GENOMIC DNA]</scope>
    <source>
        <strain evidence="2 3">NRRL62584</strain>
    </source>
</reference>
<name>A0A428NMF2_9HYPO</name>
<dbReference type="Proteomes" id="UP000288168">
    <property type="component" value="Unassembled WGS sequence"/>
</dbReference>
<protein>
    <recommendedName>
        <fullName evidence="1">Aminoglycoside phosphotransferase domain-containing protein</fullName>
    </recommendedName>
</protein>
<dbReference type="InterPro" id="IPR011009">
    <property type="entry name" value="Kinase-like_dom_sf"/>
</dbReference>
<dbReference type="InterPro" id="IPR051678">
    <property type="entry name" value="AGP_Transferase"/>
</dbReference>
<accession>A0A428NMF2</accession>
<proteinExistence type="predicted"/>
<keyword evidence="3" id="KW-1185">Reference proteome</keyword>
<sequence length="375" mass="43326">MARGSYNVCFFARFDDRTWVVRIPIQPVIHNVWGKLQSEVCTMRYIQENTHIPIPGVHAYGQAPLLRNDSAKQAFMILDHIKGQPLVEQQFSTSSEEHRRQFYSELVDIFAQLRGLEFSAAGSLMPAPPEASDSMPVIVGAFSVPINELKIQGYLPSPSPSRSTAEFFSQQRRLLRDFFSLPTQSLDQQTAELELFALHSIGQIPIAANREHEPFVLCHTDLRRSNIMVDHELHITGIIDWEWAATIPASNFTPPSWITASEHYFAEFRSVLASKYASSVHTQLLNEWDCEYTITGRIAEIFRRPQCLVNVFYTFIYPQVHTEPHEKIIREYFLCEQKQLELQRLLQSSERYTKYLRENNLFVDDEDEVQRASVL</sequence>
<dbReference type="EMBL" id="NKCI01000390">
    <property type="protein sequence ID" value="RSL41971.1"/>
    <property type="molecule type" value="Genomic_DNA"/>
</dbReference>
<evidence type="ECO:0000313" key="3">
    <source>
        <dbReference type="Proteomes" id="UP000288168"/>
    </source>
</evidence>
<dbReference type="PANTHER" id="PTHR21310">
    <property type="entry name" value="AMINOGLYCOSIDE PHOSPHOTRANSFERASE-RELATED-RELATED"/>
    <property type="match status" value="1"/>
</dbReference>
<dbReference type="SUPFAM" id="SSF56112">
    <property type="entry name" value="Protein kinase-like (PK-like)"/>
    <property type="match status" value="1"/>
</dbReference>
<dbReference type="OrthoDB" id="10003767at2759"/>
<comment type="caution">
    <text evidence="2">The sequence shown here is derived from an EMBL/GenBank/DDBJ whole genome shotgun (WGS) entry which is preliminary data.</text>
</comment>
<dbReference type="Gene3D" id="3.90.1200.10">
    <property type="match status" value="1"/>
</dbReference>
<organism evidence="2 3">
    <name type="scientific">Fusarium duplospermum</name>
    <dbReference type="NCBI Taxonomy" id="1325734"/>
    <lineage>
        <taxon>Eukaryota</taxon>
        <taxon>Fungi</taxon>
        <taxon>Dikarya</taxon>
        <taxon>Ascomycota</taxon>
        <taxon>Pezizomycotina</taxon>
        <taxon>Sordariomycetes</taxon>
        <taxon>Hypocreomycetidae</taxon>
        <taxon>Hypocreales</taxon>
        <taxon>Nectriaceae</taxon>
        <taxon>Fusarium</taxon>
        <taxon>Fusarium solani species complex</taxon>
    </lineage>
</organism>
<gene>
    <name evidence="2" type="ORF">CEP54_015649</name>
</gene>
<dbReference type="STRING" id="1325734.A0A428NMF2"/>
<evidence type="ECO:0000313" key="2">
    <source>
        <dbReference type="EMBL" id="RSL41971.1"/>
    </source>
</evidence>
<dbReference type="AlphaFoldDB" id="A0A428NMF2"/>
<dbReference type="PANTHER" id="PTHR21310:SF15">
    <property type="entry name" value="AMINOGLYCOSIDE PHOSPHOTRANSFERASE DOMAIN-CONTAINING PROTEIN"/>
    <property type="match status" value="1"/>
</dbReference>
<dbReference type="InterPro" id="IPR002575">
    <property type="entry name" value="Aminoglycoside_PTrfase"/>
</dbReference>
<feature type="domain" description="Aminoglycoside phosphotransferase" evidence="1">
    <location>
        <begin position="10"/>
        <end position="245"/>
    </location>
</feature>
<dbReference type="Pfam" id="PF01636">
    <property type="entry name" value="APH"/>
    <property type="match status" value="1"/>
</dbReference>